<proteinExistence type="predicted"/>
<dbReference type="WBParaSite" id="ALUE_0001784401-mRNA-1">
    <property type="protein sequence ID" value="ALUE_0001784401-mRNA-1"/>
    <property type="gene ID" value="ALUE_0001784401"/>
</dbReference>
<evidence type="ECO:0000313" key="2">
    <source>
        <dbReference type="WBParaSite" id="ALUE_0001784401-mRNA-1"/>
    </source>
</evidence>
<evidence type="ECO:0000313" key="1">
    <source>
        <dbReference type="Proteomes" id="UP000036681"/>
    </source>
</evidence>
<dbReference type="AlphaFoldDB" id="A0A0M3IHG0"/>
<keyword evidence="1" id="KW-1185">Reference proteome</keyword>
<dbReference type="Proteomes" id="UP000036681">
    <property type="component" value="Unplaced"/>
</dbReference>
<accession>A0A0M3IHG0</accession>
<name>A0A0M3IHG0_ASCLU</name>
<reference evidence="2" key="1">
    <citation type="submission" date="2017-02" db="UniProtKB">
        <authorList>
            <consortium name="WormBaseParasite"/>
        </authorList>
    </citation>
    <scope>IDENTIFICATION</scope>
</reference>
<organism evidence="1 2">
    <name type="scientific">Ascaris lumbricoides</name>
    <name type="common">Giant roundworm</name>
    <dbReference type="NCBI Taxonomy" id="6252"/>
    <lineage>
        <taxon>Eukaryota</taxon>
        <taxon>Metazoa</taxon>
        <taxon>Ecdysozoa</taxon>
        <taxon>Nematoda</taxon>
        <taxon>Chromadorea</taxon>
        <taxon>Rhabditida</taxon>
        <taxon>Spirurina</taxon>
        <taxon>Ascaridomorpha</taxon>
        <taxon>Ascaridoidea</taxon>
        <taxon>Ascarididae</taxon>
        <taxon>Ascaris</taxon>
    </lineage>
</organism>
<protein>
    <submittedName>
        <fullName evidence="2">Uncharacterized protein</fullName>
    </submittedName>
</protein>
<sequence length="95" mass="11621">MTQQRFKRKNYGNTKHLQKTKIKNIDTVLFITSKCSFFAFAQTHRKLVRSVEVHDEFHDCMNNKWEVEVLCNPLSVRKKYLMRIYKRKRLKVLRM</sequence>